<feature type="domain" description="Oxidoreductase molybdopterin-binding" evidence="2">
    <location>
        <begin position="72"/>
        <end position="148"/>
    </location>
</feature>
<gene>
    <name evidence="3" type="ORF">OIN59_12370</name>
</gene>
<evidence type="ECO:0000313" key="3">
    <source>
        <dbReference type="EMBL" id="MDD2178228.1"/>
    </source>
</evidence>
<keyword evidence="1" id="KW-0732">Signal</keyword>
<dbReference type="RefSeq" id="WP_274110722.1">
    <property type="nucleotide sequence ID" value="NZ_JAPCKI010000006.1"/>
</dbReference>
<accession>A0ABT5RWZ5</accession>
<dbReference type="EMBL" id="JAPCKI010000006">
    <property type="protein sequence ID" value="MDD2178228.1"/>
    <property type="molecule type" value="Genomic_DNA"/>
</dbReference>
<dbReference type="Gene3D" id="3.90.420.10">
    <property type="entry name" value="Oxidoreductase, molybdopterin-binding domain"/>
    <property type="match status" value="1"/>
</dbReference>
<sequence>MPTLFLRLKSGLHRTLALSAALFLLSPAWALQPPAGAVILTISGKVGDTNQAGAAAFDLAMLEALPQRSFTTSTPWYKEPTKFTGPLLRDVLAMAKANGVTLEAMALNDYKTTIPMDDAQQFDVIVAHRINDQPISVRTKGPLFIIYPFDTTPELKATKYYGRSAWQLKSLKVD</sequence>
<dbReference type="InterPro" id="IPR036374">
    <property type="entry name" value="OxRdtase_Mopterin-bd_sf"/>
</dbReference>
<dbReference type="Proteomes" id="UP001148932">
    <property type="component" value="Unassembled WGS sequence"/>
</dbReference>
<feature type="signal peptide" evidence="1">
    <location>
        <begin position="1"/>
        <end position="30"/>
    </location>
</feature>
<evidence type="ECO:0000313" key="4">
    <source>
        <dbReference type="Proteomes" id="UP001148932"/>
    </source>
</evidence>
<protein>
    <submittedName>
        <fullName evidence="3">Molybdopterin-dependent oxidoreductase</fullName>
    </submittedName>
</protein>
<evidence type="ECO:0000256" key="1">
    <source>
        <dbReference type="SAM" id="SignalP"/>
    </source>
</evidence>
<reference evidence="3" key="1">
    <citation type="submission" date="2022-10" db="EMBL/GenBank/DDBJ databases">
        <title>Description of microaerobic benzene degrading bacteria.</title>
        <authorList>
            <person name="Bedics A."/>
            <person name="Tancsics A."/>
            <person name="Banerjee S."/>
        </authorList>
    </citation>
    <scope>NUCLEOTIDE SEQUENCE</scope>
    <source>
        <strain evidence="3">D2M1</strain>
    </source>
</reference>
<feature type="chain" id="PRO_5045210329" evidence="1">
    <location>
        <begin position="31"/>
        <end position="174"/>
    </location>
</feature>
<keyword evidence="4" id="KW-1185">Reference proteome</keyword>
<dbReference type="SUPFAM" id="SSF56524">
    <property type="entry name" value="Oxidoreductase molybdopterin-binding domain"/>
    <property type="match status" value="1"/>
</dbReference>
<proteinExistence type="predicted"/>
<comment type="caution">
    <text evidence="3">The sequence shown here is derived from an EMBL/GenBank/DDBJ whole genome shotgun (WGS) entry which is preliminary data.</text>
</comment>
<name>A0ABT5RWZ5_9BURK</name>
<dbReference type="Pfam" id="PF00174">
    <property type="entry name" value="Oxidored_molyb"/>
    <property type="match status" value="1"/>
</dbReference>
<dbReference type="InterPro" id="IPR000572">
    <property type="entry name" value="OxRdtase_Mopterin-bd_dom"/>
</dbReference>
<evidence type="ECO:0000259" key="2">
    <source>
        <dbReference type="Pfam" id="PF00174"/>
    </source>
</evidence>
<organism evidence="3 4">
    <name type="scientific">Acidovorax benzenivorans</name>
    <dbReference type="NCBI Taxonomy" id="2987520"/>
    <lineage>
        <taxon>Bacteria</taxon>
        <taxon>Pseudomonadati</taxon>
        <taxon>Pseudomonadota</taxon>
        <taxon>Betaproteobacteria</taxon>
        <taxon>Burkholderiales</taxon>
        <taxon>Comamonadaceae</taxon>
        <taxon>Acidovorax</taxon>
    </lineage>
</organism>